<sequence>MKTVELIFFGHNPDFTNNIVESLFEAFEQNNLQKFGYVETTKINRSTKDVVFYDGRLKLINYRLTYFDINNINENFFDQTTKWIKKFDNQHVIFILCIENEWLCKAPTMEHLKLSQISQTIAWRDKKVKIIIDFDESILIDFLDKFPMLIDSKRNPLLDKLAYHHFLITNFGICPNRFLSDILEKYGFRYPILESTIDRKKKKYLLYDVSLWFNEPINIFLLFETLIK</sequence>
<keyword evidence="2" id="KW-1185">Reference proteome</keyword>
<proteinExistence type="predicted"/>
<accession>A0ABU5SB51</accession>
<dbReference type="RefSeq" id="WP_323699001.1">
    <property type="nucleotide sequence ID" value="NZ_JAYGIL010000039.1"/>
</dbReference>
<gene>
    <name evidence="1" type="ORF">VB776_21835</name>
</gene>
<name>A0ABU5SB51_9BACT</name>
<protein>
    <submittedName>
        <fullName evidence="1">Uncharacterized protein</fullName>
    </submittedName>
</protein>
<reference evidence="1 2" key="1">
    <citation type="submission" date="2023-12" db="EMBL/GenBank/DDBJ databases">
        <title>Novel species of the genus Arcicella isolated from rivers.</title>
        <authorList>
            <person name="Lu H."/>
        </authorList>
    </citation>
    <scope>NUCLEOTIDE SEQUENCE [LARGE SCALE GENOMIC DNA]</scope>
    <source>
        <strain evidence="1 2">DC2W</strain>
    </source>
</reference>
<comment type="caution">
    <text evidence="1">The sequence shown here is derived from an EMBL/GenBank/DDBJ whole genome shotgun (WGS) entry which is preliminary data.</text>
</comment>
<dbReference type="Proteomes" id="UP001303899">
    <property type="component" value="Unassembled WGS sequence"/>
</dbReference>
<evidence type="ECO:0000313" key="1">
    <source>
        <dbReference type="EMBL" id="MEA5405596.1"/>
    </source>
</evidence>
<evidence type="ECO:0000313" key="2">
    <source>
        <dbReference type="Proteomes" id="UP001303899"/>
    </source>
</evidence>
<dbReference type="EMBL" id="JAYGIL010000039">
    <property type="protein sequence ID" value="MEA5405596.1"/>
    <property type="molecule type" value="Genomic_DNA"/>
</dbReference>
<organism evidence="1 2">
    <name type="scientific">Arcicella gelida</name>
    <dbReference type="NCBI Taxonomy" id="2984195"/>
    <lineage>
        <taxon>Bacteria</taxon>
        <taxon>Pseudomonadati</taxon>
        <taxon>Bacteroidota</taxon>
        <taxon>Cytophagia</taxon>
        <taxon>Cytophagales</taxon>
        <taxon>Flectobacillaceae</taxon>
        <taxon>Arcicella</taxon>
    </lineage>
</organism>